<dbReference type="Gene3D" id="3.20.20.120">
    <property type="entry name" value="Enolase-like C-terminal domain"/>
    <property type="match status" value="1"/>
</dbReference>
<dbReference type="InterPro" id="IPR013342">
    <property type="entry name" value="Mandelate_racemase_C"/>
</dbReference>
<keyword evidence="3" id="KW-1185">Reference proteome</keyword>
<dbReference type="InterPro" id="IPR029065">
    <property type="entry name" value="Enolase_C-like"/>
</dbReference>
<dbReference type="CDD" id="cd03316">
    <property type="entry name" value="MR_like"/>
    <property type="match status" value="1"/>
</dbReference>
<proteinExistence type="predicted"/>
<dbReference type="EMBL" id="VTWH01000002">
    <property type="protein sequence ID" value="KAA0970756.1"/>
    <property type="molecule type" value="Genomic_DNA"/>
</dbReference>
<organism evidence="2 3">
    <name type="scientific">Aureimonas fodinaquatilis</name>
    <dbReference type="NCBI Taxonomy" id="2565783"/>
    <lineage>
        <taxon>Bacteria</taxon>
        <taxon>Pseudomonadati</taxon>
        <taxon>Pseudomonadota</taxon>
        <taxon>Alphaproteobacteria</taxon>
        <taxon>Hyphomicrobiales</taxon>
        <taxon>Aurantimonadaceae</taxon>
        <taxon>Aureimonas</taxon>
    </lineage>
</organism>
<name>A0A5B0DW87_9HYPH</name>
<dbReference type="AlphaFoldDB" id="A0A5B0DW87"/>
<dbReference type="GO" id="GO:0003824">
    <property type="term" value="F:catalytic activity"/>
    <property type="evidence" value="ECO:0007669"/>
    <property type="project" value="UniProtKB-ARBA"/>
</dbReference>
<dbReference type="GO" id="GO:0009063">
    <property type="term" value="P:amino acid catabolic process"/>
    <property type="evidence" value="ECO:0007669"/>
    <property type="project" value="InterPro"/>
</dbReference>
<dbReference type="OrthoDB" id="9775913at2"/>
<dbReference type="GO" id="GO:0000287">
    <property type="term" value="F:magnesium ion binding"/>
    <property type="evidence" value="ECO:0007669"/>
    <property type="project" value="UniProtKB-ARBA"/>
</dbReference>
<dbReference type="Pfam" id="PF13378">
    <property type="entry name" value="MR_MLE_C"/>
    <property type="match status" value="1"/>
</dbReference>
<sequence>MKIKSIDHWVVSIPYREQIAFSSTARNNATRLVVRLETQSGVVGWGETLCLLDFIEPVLRSTVIPTALELEVHEIERLFRLVEASGYYHHQRAGVMATSAVEMAMWDAFGKTLGVPCHQLWGGRFRDKVEIAAYTMSGDIRAFETHLRAMLERGYQTFKIKIGFGEELDLDMVRLARKLVGNRKLRADVNGVWTQATARRILSKLADCDLQYIEQPLPVSDLAGHAELRNVQSVPVALDESAYTTGDVGAIIAARAADALLLDPSQAGGMWEVRKQAAAAEAAFLPVGLHSGGEMGPSIAAYIQLAACTPNMWLAIDWSAEHMSDVLCTNIQYLPEGGFVSVPTAPGLGVEIDIDKVEKYAVTSIPSSYRPPARVDGYIPIKPHY</sequence>
<dbReference type="SUPFAM" id="SSF54826">
    <property type="entry name" value="Enolase N-terminal domain-like"/>
    <property type="match status" value="1"/>
</dbReference>
<dbReference type="RefSeq" id="WP_149300025.1">
    <property type="nucleotide sequence ID" value="NZ_VTWH01000002.1"/>
</dbReference>
<dbReference type="SFLD" id="SFLDG00180">
    <property type="entry name" value="muconate_cycloisomerase"/>
    <property type="match status" value="1"/>
</dbReference>
<comment type="caution">
    <text evidence="2">The sequence shown here is derived from an EMBL/GenBank/DDBJ whole genome shotgun (WGS) entry which is preliminary data.</text>
</comment>
<evidence type="ECO:0000259" key="1">
    <source>
        <dbReference type="SMART" id="SM00922"/>
    </source>
</evidence>
<dbReference type="InterPro" id="IPR036849">
    <property type="entry name" value="Enolase-like_C_sf"/>
</dbReference>
<evidence type="ECO:0000313" key="3">
    <source>
        <dbReference type="Proteomes" id="UP000324738"/>
    </source>
</evidence>
<dbReference type="InterPro" id="IPR013341">
    <property type="entry name" value="Mandelate_racemase_N_dom"/>
</dbReference>
<dbReference type="PANTHER" id="PTHR48080">
    <property type="entry name" value="D-GALACTONATE DEHYDRATASE-RELATED"/>
    <property type="match status" value="1"/>
</dbReference>
<reference evidence="2 3" key="1">
    <citation type="submission" date="2019-08" db="EMBL/GenBank/DDBJ databases">
        <title>Aureimonas fodiniaquatilis sp. nov., isolated from a coal mine wastewater.</title>
        <authorList>
            <person name="Kim W."/>
        </authorList>
    </citation>
    <scope>NUCLEOTIDE SEQUENCE [LARGE SCALE GENOMIC DNA]</scope>
    <source>
        <strain evidence="2 3">CAU 1482</strain>
    </source>
</reference>
<dbReference type="Proteomes" id="UP000324738">
    <property type="component" value="Unassembled WGS sequence"/>
</dbReference>
<protein>
    <recommendedName>
        <fullName evidence="1">Mandelate racemase/muconate lactonizing enzyme C-terminal domain-containing protein</fullName>
    </recommendedName>
</protein>
<dbReference type="PROSITE" id="PS00909">
    <property type="entry name" value="MR_MLE_2"/>
    <property type="match status" value="1"/>
</dbReference>
<dbReference type="SMART" id="SM00922">
    <property type="entry name" value="MR_MLE"/>
    <property type="match status" value="1"/>
</dbReference>
<feature type="domain" description="Mandelate racemase/muconate lactonizing enzyme C-terminal" evidence="1">
    <location>
        <begin position="140"/>
        <end position="235"/>
    </location>
</feature>
<gene>
    <name evidence="2" type="ORF">FPY71_09770</name>
</gene>
<dbReference type="InterPro" id="IPR018110">
    <property type="entry name" value="Mandel_Rmase/mucon_lact_enz_CS"/>
</dbReference>
<dbReference type="Gene3D" id="3.30.390.10">
    <property type="entry name" value="Enolase-like, N-terminal domain"/>
    <property type="match status" value="1"/>
</dbReference>
<dbReference type="SFLD" id="SFLDG00179">
    <property type="entry name" value="mandelate_racemase"/>
    <property type="match status" value="1"/>
</dbReference>
<dbReference type="InterPro" id="IPR034593">
    <property type="entry name" value="DgoD-like"/>
</dbReference>
<dbReference type="SUPFAM" id="SSF51604">
    <property type="entry name" value="Enolase C-terminal domain-like"/>
    <property type="match status" value="1"/>
</dbReference>
<accession>A0A5B0DW87</accession>
<evidence type="ECO:0000313" key="2">
    <source>
        <dbReference type="EMBL" id="KAA0970756.1"/>
    </source>
</evidence>
<dbReference type="Pfam" id="PF02746">
    <property type="entry name" value="MR_MLE_N"/>
    <property type="match status" value="1"/>
</dbReference>
<dbReference type="InterPro" id="IPR029017">
    <property type="entry name" value="Enolase-like_N"/>
</dbReference>
<dbReference type="SFLD" id="SFLDS00001">
    <property type="entry name" value="Enolase"/>
    <property type="match status" value="1"/>
</dbReference>